<evidence type="ECO:0000313" key="1">
    <source>
        <dbReference type="EMBL" id="KAI9444426.1"/>
    </source>
</evidence>
<proteinExistence type="predicted"/>
<evidence type="ECO:0000313" key="2">
    <source>
        <dbReference type="Proteomes" id="UP001207468"/>
    </source>
</evidence>
<comment type="caution">
    <text evidence="1">The sequence shown here is derived from an EMBL/GenBank/DDBJ whole genome shotgun (WGS) entry which is preliminary data.</text>
</comment>
<reference evidence="1" key="1">
    <citation type="submission" date="2021-03" db="EMBL/GenBank/DDBJ databases">
        <title>Evolutionary priming and transition to the ectomycorrhizal habit in an iconic lineage of mushroom-forming fungi: is preadaptation a requirement?</title>
        <authorList>
            <consortium name="DOE Joint Genome Institute"/>
            <person name="Looney B.P."/>
            <person name="Miyauchi S."/>
            <person name="Morin E."/>
            <person name="Drula E."/>
            <person name="Courty P.E."/>
            <person name="Chicoki N."/>
            <person name="Fauchery L."/>
            <person name="Kohler A."/>
            <person name="Kuo A."/>
            <person name="LaButti K."/>
            <person name="Pangilinan J."/>
            <person name="Lipzen A."/>
            <person name="Riley R."/>
            <person name="Andreopoulos W."/>
            <person name="He G."/>
            <person name="Johnson J."/>
            <person name="Barry K.W."/>
            <person name="Grigoriev I.V."/>
            <person name="Nagy L."/>
            <person name="Hibbett D."/>
            <person name="Henrissat B."/>
            <person name="Matheny P.B."/>
            <person name="Labbe J."/>
            <person name="Martin A.F."/>
        </authorList>
    </citation>
    <scope>NUCLEOTIDE SEQUENCE</scope>
    <source>
        <strain evidence="1">BPL698</strain>
    </source>
</reference>
<name>A0ACC0TTX1_9AGAM</name>
<sequence>MCAPLLKQHILRTLSMTNEELASFELIIAQAWDQWDHQVRPPPRHTRAHDPSNPHPSPPASAASITLCSTSTSRCGQGHLPERSLSPVRRRLAHRHISLSRHRPSFVSASTLRQYLSGAHHRSHLVRRSRHFVHRSPPPSSTGQASSLRPHLPSPSQHRPPSPSPPPRLPPPP</sequence>
<dbReference type="Proteomes" id="UP001207468">
    <property type="component" value="Unassembled WGS sequence"/>
</dbReference>
<accession>A0ACC0TTX1</accession>
<protein>
    <submittedName>
        <fullName evidence="1">Uncharacterized protein</fullName>
    </submittedName>
</protein>
<dbReference type="EMBL" id="JAGFNK010000672">
    <property type="protein sequence ID" value="KAI9444426.1"/>
    <property type="molecule type" value="Genomic_DNA"/>
</dbReference>
<gene>
    <name evidence="1" type="ORF">F5148DRAFT_775408</name>
</gene>
<keyword evidence="2" id="KW-1185">Reference proteome</keyword>
<organism evidence="1 2">
    <name type="scientific">Russula earlei</name>
    <dbReference type="NCBI Taxonomy" id="71964"/>
    <lineage>
        <taxon>Eukaryota</taxon>
        <taxon>Fungi</taxon>
        <taxon>Dikarya</taxon>
        <taxon>Basidiomycota</taxon>
        <taxon>Agaricomycotina</taxon>
        <taxon>Agaricomycetes</taxon>
        <taxon>Russulales</taxon>
        <taxon>Russulaceae</taxon>
        <taxon>Russula</taxon>
    </lineage>
</organism>